<feature type="signal peptide" evidence="3">
    <location>
        <begin position="1"/>
        <end position="19"/>
    </location>
</feature>
<feature type="compositionally biased region" description="Acidic residues" evidence="1">
    <location>
        <begin position="410"/>
        <end position="420"/>
    </location>
</feature>
<organism evidence="4 5">
    <name type="scientific">Thanatephorus cucumeris (strain AG1-IB / isolate 7/3/14)</name>
    <name type="common">Lettuce bottom rot fungus</name>
    <name type="synonym">Rhizoctonia solani</name>
    <dbReference type="NCBI Taxonomy" id="1108050"/>
    <lineage>
        <taxon>Eukaryota</taxon>
        <taxon>Fungi</taxon>
        <taxon>Dikarya</taxon>
        <taxon>Basidiomycota</taxon>
        <taxon>Agaricomycotina</taxon>
        <taxon>Agaricomycetes</taxon>
        <taxon>Cantharellales</taxon>
        <taxon>Ceratobasidiaceae</taxon>
        <taxon>Rhizoctonia</taxon>
        <taxon>Rhizoctonia solani AG-1</taxon>
    </lineage>
</organism>
<accession>A0A0B7FKP7</accession>
<evidence type="ECO:0000256" key="1">
    <source>
        <dbReference type="SAM" id="MobiDB-lite"/>
    </source>
</evidence>
<dbReference type="OrthoDB" id="3267813at2759"/>
<keyword evidence="2" id="KW-0812">Transmembrane</keyword>
<keyword evidence="3" id="KW-0732">Signal</keyword>
<gene>
    <name evidence="4" type="ORF">RSOLAG1IB_02214</name>
</gene>
<evidence type="ECO:0000313" key="4">
    <source>
        <dbReference type="EMBL" id="CEL57474.1"/>
    </source>
</evidence>
<evidence type="ECO:0000313" key="5">
    <source>
        <dbReference type="Proteomes" id="UP000059188"/>
    </source>
</evidence>
<reference evidence="4 5" key="1">
    <citation type="submission" date="2014-11" db="EMBL/GenBank/DDBJ databases">
        <authorList>
            <person name="Wibberg Daniel"/>
        </authorList>
    </citation>
    <scope>NUCLEOTIDE SEQUENCE [LARGE SCALE GENOMIC DNA]</scope>
    <source>
        <strain evidence="4">Rhizoctonia solani AG1-IB 7/3/14</strain>
    </source>
</reference>
<feature type="compositionally biased region" description="Low complexity" evidence="1">
    <location>
        <begin position="435"/>
        <end position="467"/>
    </location>
</feature>
<feature type="region of interest" description="Disordered" evidence="1">
    <location>
        <begin position="346"/>
        <end position="467"/>
    </location>
</feature>
<name>A0A0B7FKP7_THACB</name>
<feature type="transmembrane region" description="Helical" evidence="2">
    <location>
        <begin position="260"/>
        <end position="285"/>
    </location>
</feature>
<feature type="compositionally biased region" description="Basic and acidic residues" evidence="1">
    <location>
        <begin position="299"/>
        <end position="319"/>
    </location>
</feature>
<feature type="region of interest" description="Disordered" evidence="1">
    <location>
        <begin position="221"/>
        <end position="256"/>
    </location>
</feature>
<dbReference type="EMBL" id="LN679102">
    <property type="protein sequence ID" value="CEL57474.1"/>
    <property type="molecule type" value="Genomic_DNA"/>
</dbReference>
<evidence type="ECO:0008006" key="6">
    <source>
        <dbReference type="Google" id="ProtNLM"/>
    </source>
</evidence>
<dbReference type="STRING" id="1108050.A0A0B7FKP7"/>
<keyword evidence="2" id="KW-1133">Transmembrane helix</keyword>
<evidence type="ECO:0000256" key="2">
    <source>
        <dbReference type="SAM" id="Phobius"/>
    </source>
</evidence>
<dbReference type="AlphaFoldDB" id="A0A0B7FKP7"/>
<keyword evidence="5" id="KW-1185">Reference proteome</keyword>
<sequence length="467" mass="48140">MIVRNLFFALTFYTLSSWAFEFTFLTIPAQCEELSISINGGTPPYRLLIVPIGPLLSPPEVRTIIDRNITGTTDSFVFNYPAASRFVAMMSDQTGIGTGGTSAIIAVGGTGTKSDCLSPVVTAPGFYLYISPETLTQCSPTNISWGPSPNGQVEGQVSIYNIVIGGQSSSLTIPSGASSISWPTNIRTNTTVMFVAGDSRGPGTGGSSDLYTIGAGSSDCINSSSPSSTQQPPAGGINTAGGTSTATSTPSGSSGGSNNIGAIVGGVVGGVAGITIILLVLLFFYRRRKHHRNAGTRPMKPDLIDPSEERPQTGDERAGFYEPEPFIMPPPEPDMETSSHHSLYTAHDGGARPSNTGPVPGGHARAPSRLSVTTASELGGVPPSSNGTRKTGMPPPSFRPVNFIQHDDGGEVGDNQDPETIELPPAYTDFRSRAAESSSSGAGASGSNSATTEPPIASSSAAAATTS</sequence>
<evidence type="ECO:0000256" key="3">
    <source>
        <dbReference type="SAM" id="SignalP"/>
    </source>
</evidence>
<keyword evidence="2" id="KW-0472">Membrane</keyword>
<dbReference type="Proteomes" id="UP000059188">
    <property type="component" value="Unassembled WGS sequence"/>
</dbReference>
<feature type="region of interest" description="Disordered" evidence="1">
    <location>
        <begin position="292"/>
        <end position="323"/>
    </location>
</feature>
<protein>
    <recommendedName>
        <fullName evidence="6">SKG6 domain-containing protein</fullName>
    </recommendedName>
</protein>
<feature type="chain" id="PRO_5002114283" description="SKG6 domain-containing protein" evidence="3">
    <location>
        <begin position="20"/>
        <end position="467"/>
    </location>
</feature>
<proteinExistence type="predicted"/>